<dbReference type="InterPro" id="IPR016186">
    <property type="entry name" value="C-type_lectin-like/link_sf"/>
</dbReference>
<protein>
    <recommendedName>
        <fullName evidence="1">C-type lectin domain-containing protein</fullName>
    </recommendedName>
</protein>
<dbReference type="InterPro" id="IPR050111">
    <property type="entry name" value="C-type_lectin/snaclec_domain"/>
</dbReference>
<proteinExistence type="predicted"/>
<dbReference type="CDD" id="cd00037">
    <property type="entry name" value="CLECT"/>
    <property type="match status" value="1"/>
</dbReference>
<dbReference type="PANTHER" id="PTHR22803">
    <property type="entry name" value="MANNOSE, PHOSPHOLIPASE, LECTIN RECEPTOR RELATED"/>
    <property type="match status" value="1"/>
</dbReference>
<evidence type="ECO:0000313" key="3">
    <source>
        <dbReference type="Proteomes" id="UP001195483"/>
    </source>
</evidence>
<sequence length="118" mass="13376">MLVTLRSGQADPWVRSIATGHCYQIVDKPVTWPQAFNICRDDGGMLTVIESAEEQLFIQGQVQPTSFIAGGLWIGAENLHTAAQRAWINGLKFSFTAWAPNHRTEQKVNHKFRYGKYR</sequence>
<organism evidence="2 3">
    <name type="scientific">Potamilus streckersoni</name>
    <dbReference type="NCBI Taxonomy" id="2493646"/>
    <lineage>
        <taxon>Eukaryota</taxon>
        <taxon>Metazoa</taxon>
        <taxon>Spiralia</taxon>
        <taxon>Lophotrochozoa</taxon>
        <taxon>Mollusca</taxon>
        <taxon>Bivalvia</taxon>
        <taxon>Autobranchia</taxon>
        <taxon>Heteroconchia</taxon>
        <taxon>Palaeoheterodonta</taxon>
        <taxon>Unionida</taxon>
        <taxon>Unionoidea</taxon>
        <taxon>Unionidae</taxon>
        <taxon>Ambleminae</taxon>
        <taxon>Lampsilini</taxon>
        <taxon>Potamilus</taxon>
    </lineage>
</organism>
<dbReference type="SMART" id="SM00034">
    <property type="entry name" value="CLECT"/>
    <property type="match status" value="1"/>
</dbReference>
<feature type="domain" description="C-type lectin" evidence="1">
    <location>
        <begin position="18"/>
        <end position="118"/>
    </location>
</feature>
<dbReference type="Pfam" id="PF00059">
    <property type="entry name" value="Lectin_C"/>
    <property type="match status" value="1"/>
</dbReference>
<reference evidence="2" key="3">
    <citation type="submission" date="2023-05" db="EMBL/GenBank/DDBJ databases">
        <authorList>
            <person name="Smith C.H."/>
        </authorList>
    </citation>
    <scope>NUCLEOTIDE SEQUENCE</scope>
    <source>
        <strain evidence="2">CHS0354</strain>
        <tissue evidence="2">Mantle</tissue>
    </source>
</reference>
<gene>
    <name evidence="2" type="ORF">CHS0354_031305</name>
</gene>
<keyword evidence="3" id="KW-1185">Reference proteome</keyword>
<dbReference type="Proteomes" id="UP001195483">
    <property type="component" value="Unassembled WGS sequence"/>
</dbReference>
<dbReference type="AlphaFoldDB" id="A0AAE0TD98"/>
<dbReference type="SUPFAM" id="SSF56436">
    <property type="entry name" value="C-type lectin-like"/>
    <property type="match status" value="1"/>
</dbReference>
<name>A0AAE0TD98_9BIVA</name>
<dbReference type="EMBL" id="JAEAOA010001875">
    <property type="protein sequence ID" value="KAK3607804.1"/>
    <property type="molecule type" value="Genomic_DNA"/>
</dbReference>
<accession>A0AAE0TD98</accession>
<reference evidence="2" key="1">
    <citation type="journal article" date="2021" name="Genome Biol. Evol.">
        <title>A High-Quality Reference Genome for a Parasitic Bivalve with Doubly Uniparental Inheritance (Bivalvia: Unionida).</title>
        <authorList>
            <person name="Smith C.H."/>
        </authorList>
    </citation>
    <scope>NUCLEOTIDE SEQUENCE</scope>
    <source>
        <strain evidence="2">CHS0354</strain>
    </source>
</reference>
<dbReference type="InterPro" id="IPR016187">
    <property type="entry name" value="CTDL_fold"/>
</dbReference>
<dbReference type="InterPro" id="IPR001304">
    <property type="entry name" value="C-type_lectin-like"/>
</dbReference>
<comment type="caution">
    <text evidence="2">The sequence shown here is derived from an EMBL/GenBank/DDBJ whole genome shotgun (WGS) entry which is preliminary data.</text>
</comment>
<reference evidence="2" key="2">
    <citation type="journal article" date="2021" name="Genome Biol. Evol.">
        <title>Developing a high-quality reference genome for a parasitic bivalve with doubly uniparental inheritance (Bivalvia: Unionida).</title>
        <authorList>
            <person name="Smith C.H."/>
        </authorList>
    </citation>
    <scope>NUCLEOTIDE SEQUENCE</scope>
    <source>
        <strain evidence="2">CHS0354</strain>
        <tissue evidence="2">Mantle</tissue>
    </source>
</reference>
<evidence type="ECO:0000313" key="2">
    <source>
        <dbReference type="EMBL" id="KAK3607804.1"/>
    </source>
</evidence>
<dbReference type="PROSITE" id="PS50041">
    <property type="entry name" value="C_TYPE_LECTIN_2"/>
    <property type="match status" value="1"/>
</dbReference>
<dbReference type="Gene3D" id="3.10.100.10">
    <property type="entry name" value="Mannose-Binding Protein A, subunit A"/>
    <property type="match status" value="1"/>
</dbReference>
<evidence type="ECO:0000259" key="1">
    <source>
        <dbReference type="PROSITE" id="PS50041"/>
    </source>
</evidence>